<evidence type="ECO:0000259" key="13">
    <source>
        <dbReference type="PROSITE" id="PS50111"/>
    </source>
</evidence>
<proteinExistence type="inferred from homology"/>
<dbReference type="EMBL" id="AAGDVA010000076">
    <property type="protein sequence ID" value="EBM8193340.1"/>
    <property type="molecule type" value="Genomic_DNA"/>
</dbReference>
<evidence type="ECO:0000259" key="14">
    <source>
        <dbReference type="PROSITE" id="PS50885"/>
    </source>
</evidence>
<dbReference type="AlphaFoldDB" id="A0A3V3BF41"/>
<evidence type="ECO:0000313" key="25">
    <source>
        <dbReference type="EMBL" id="ECA8959327.1"/>
    </source>
</evidence>
<evidence type="ECO:0000313" key="24">
    <source>
        <dbReference type="EMBL" id="ECA4917925.1"/>
    </source>
</evidence>
<dbReference type="FunFam" id="1.10.287.950:FF:000001">
    <property type="entry name" value="Methyl-accepting chemotaxis sensory transducer"/>
    <property type="match status" value="1"/>
</dbReference>
<dbReference type="InterPro" id="IPR003660">
    <property type="entry name" value="HAMP_dom"/>
</dbReference>
<dbReference type="CDD" id="cd11386">
    <property type="entry name" value="MCP_signal"/>
    <property type="match status" value="1"/>
</dbReference>
<dbReference type="EMBL" id="AAHYUR010000045">
    <property type="protein sequence ID" value="ECB8231167.1"/>
    <property type="molecule type" value="Genomic_DNA"/>
</dbReference>
<dbReference type="EMBL" id="AAKLNX010000026">
    <property type="protein sequence ID" value="ECT0511367.1"/>
    <property type="molecule type" value="Genomic_DNA"/>
</dbReference>
<dbReference type="CDD" id="cd19407">
    <property type="entry name" value="Tar_Tsr_sensor"/>
    <property type="match status" value="1"/>
</dbReference>
<evidence type="ECO:0000313" key="23">
    <source>
        <dbReference type="EMBL" id="EBZ3306638.1"/>
    </source>
</evidence>
<evidence type="ECO:0000313" key="30">
    <source>
        <dbReference type="EMBL" id="ECT6385480.1"/>
    </source>
</evidence>
<dbReference type="EMBL" id="AAKOQU010000071">
    <property type="protein sequence ID" value="ECU0321746.1"/>
    <property type="molecule type" value="Genomic_DNA"/>
</dbReference>
<dbReference type="EMBL" id="AAHHJF010000041">
    <property type="protein sequence ID" value="EBW5970555.1"/>
    <property type="molecule type" value="Genomic_DNA"/>
</dbReference>
<name>A0A3V3BF41_SALET</name>
<dbReference type="SUPFAM" id="SSF47170">
    <property type="entry name" value="Aspartate receptor, ligand-binding domain"/>
    <property type="match status" value="1"/>
</dbReference>
<dbReference type="InterPro" id="IPR003122">
    <property type="entry name" value="Tar_rcpt_lig-bd"/>
</dbReference>
<dbReference type="EMBL" id="AAKOWS010000075">
    <property type="protein sequence ID" value="ECU1025603.1"/>
    <property type="molecule type" value="Genomic_DNA"/>
</dbReference>
<keyword evidence="5" id="KW-0997">Cell inner membrane</keyword>
<dbReference type="EMBL" id="AAGFNW010000065">
    <property type="protein sequence ID" value="EBN3586046.1"/>
    <property type="molecule type" value="Genomic_DNA"/>
</dbReference>
<dbReference type="Pfam" id="PF00015">
    <property type="entry name" value="MCPsignal"/>
    <property type="match status" value="1"/>
</dbReference>
<comment type="similarity">
    <text evidence="10">Belongs to the methyl-accepting chemotaxis (MCP) protein family.</text>
</comment>
<dbReference type="EMBL" id="AAMFMM010000043">
    <property type="protein sequence ID" value="EDG8352640.1"/>
    <property type="molecule type" value="Genomic_DNA"/>
</dbReference>
<dbReference type="InterPro" id="IPR004090">
    <property type="entry name" value="Chemotax_Me-accpt_rcpt"/>
</dbReference>
<comment type="subcellular location">
    <subcellularLocation>
        <location evidence="1">Cell inner membrane</location>
        <topology evidence="1">Multi-pass membrane protein</topology>
    </subcellularLocation>
</comment>
<protein>
    <submittedName>
        <fullName evidence="24">HAMP domain-containing protein</fullName>
    </submittedName>
</protein>
<evidence type="ECO:0000313" key="22">
    <source>
        <dbReference type="EMBL" id="EBZ2434672.1"/>
    </source>
</evidence>
<reference evidence="19 43" key="1">
    <citation type="submission" date="2018-07" db="EMBL/GenBank/DDBJ databases">
        <authorList>
            <consortium name="GenomeTrakr network: Whole genome sequencing for foodborne pathogen traceback"/>
        </authorList>
    </citation>
    <scope>NUCLEOTIDE SEQUENCE</scope>
    <source>
        <strain evidence="38">15MN00359</strain>
        <strain evidence="29">CFSAN030068</strain>
        <strain evidence="19">CVM-N26458</strain>
        <strain evidence="20">CVM-N27249</strain>
        <strain evidence="16">FL-NRM019</strain>
        <strain evidence="33">FSIS11810082</strain>
        <strain evidence="36">FSIS11811484</strain>
        <strain evidence="25">FSIS11917264</strain>
        <strain evidence="15">FSIS11918347</strain>
        <strain evidence="18">FSIS11918976</strain>
        <strain evidence="40">FSIS1700278</strain>
        <strain evidence="42">FSIS1700345</strain>
        <strain evidence="41">FSIS1700407</strain>
        <strain evidence="34">FSIS1703277</strain>
        <strain evidence="39">FSIS1709877</strain>
        <strain evidence="28">FSIS21821754</strain>
        <strain evidence="37">FSIS31800522</strain>
        <strain evidence="35">FSIS31800955</strain>
        <strain evidence="22">FSIS31801101</strain>
        <strain evidence="23">FSIS31801138</strain>
        <strain evidence="21 43">IA-2010122881</strain>
        <strain evidence="17">NY-N19883</strain>
    </source>
</reference>
<evidence type="ECO:0000313" key="19">
    <source>
        <dbReference type="EMBL" id="EBV9906869.1"/>
    </source>
</evidence>
<dbReference type="EMBL" id="AAMARF010000057">
    <property type="protein sequence ID" value="EDF3875312.1"/>
    <property type="molecule type" value="Genomic_DNA"/>
</dbReference>
<dbReference type="EMBL" id="AAHQUD010000026">
    <property type="protein sequence ID" value="EBZ3306638.1"/>
    <property type="molecule type" value="Genomic_DNA"/>
</dbReference>
<evidence type="ECO:0000313" key="32">
    <source>
        <dbReference type="EMBL" id="ECU0321746.1"/>
    </source>
</evidence>
<dbReference type="EMBL" id="AAKIWH010000055">
    <property type="protein sequence ID" value="ECS2132501.1"/>
    <property type="molecule type" value="Genomic_DNA"/>
</dbReference>
<evidence type="ECO:0000313" key="15">
    <source>
        <dbReference type="EMBL" id="EBM8193340.1"/>
    </source>
</evidence>
<evidence type="ECO:0000313" key="35">
    <source>
        <dbReference type="EMBL" id="ECV0336926.1"/>
    </source>
</evidence>
<accession>A0A3V3BF41</accession>
<evidence type="ECO:0000256" key="5">
    <source>
        <dbReference type="ARBA" id="ARBA00022519"/>
    </source>
</evidence>
<dbReference type="InterPro" id="IPR004089">
    <property type="entry name" value="MCPsignal_dom"/>
</dbReference>
<dbReference type="PROSITE" id="PS50111">
    <property type="entry name" value="CHEMOTAXIS_TRANSDUC_2"/>
    <property type="match status" value="1"/>
</dbReference>
<evidence type="ECO:0000256" key="8">
    <source>
        <dbReference type="ARBA" id="ARBA00023136"/>
    </source>
</evidence>
<dbReference type="EMBL" id="AAMFEG010000031">
    <property type="protein sequence ID" value="EDG7392413.1"/>
    <property type="molecule type" value="Genomic_DNA"/>
</dbReference>
<keyword evidence="9 11" id="KW-0807">Transducer</keyword>
<evidence type="ECO:0000256" key="1">
    <source>
        <dbReference type="ARBA" id="ARBA00004429"/>
    </source>
</evidence>
<feature type="domain" description="HAMP" evidence="14">
    <location>
        <begin position="216"/>
        <end position="268"/>
    </location>
</feature>
<evidence type="ECO:0000313" key="38">
    <source>
        <dbReference type="EMBL" id="ECW6045433.1"/>
    </source>
</evidence>
<dbReference type="EMBL" id="AAKWYY010000021">
    <property type="protein sequence ID" value="ECW6045433.1"/>
    <property type="molecule type" value="Genomic_DNA"/>
</dbReference>
<evidence type="ECO:0000313" key="34">
    <source>
        <dbReference type="EMBL" id="ECU9200360.1"/>
    </source>
</evidence>
<dbReference type="EMBL" id="AAKSAY010000053">
    <property type="protein sequence ID" value="ECV3653793.1"/>
    <property type="molecule type" value="Genomic_DNA"/>
</dbReference>
<evidence type="ECO:0000256" key="3">
    <source>
        <dbReference type="ARBA" id="ARBA00022481"/>
    </source>
</evidence>
<keyword evidence="4" id="KW-0145">Chemotaxis</keyword>
<dbReference type="EMBL" id="AAHVVF010000050">
    <property type="protein sequence ID" value="ECA8959327.1"/>
    <property type="molecule type" value="Genomic_DNA"/>
</dbReference>
<dbReference type="SMART" id="SM00283">
    <property type="entry name" value="MA"/>
    <property type="match status" value="1"/>
</dbReference>
<dbReference type="EMBL" id="AAKSHR010000054">
    <property type="protein sequence ID" value="ECV2449876.1"/>
    <property type="molecule type" value="Genomic_DNA"/>
</dbReference>
<dbReference type="EMBL" id="AAHGZJ010000064">
    <property type="protein sequence ID" value="EBV9906869.1"/>
    <property type="molecule type" value="Genomic_DNA"/>
</dbReference>
<evidence type="ECO:0000313" key="21">
    <source>
        <dbReference type="EMBL" id="EBW8726742.1"/>
    </source>
</evidence>
<evidence type="ECO:0000313" key="27">
    <source>
        <dbReference type="EMBL" id="ECS2132501.1"/>
    </source>
</evidence>
<dbReference type="EMBL" id="AAKSVW010000072">
    <property type="protein sequence ID" value="ECV0336926.1"/>
    <property type="molecule type" value="Genomic_DNA"/>
</dbReference>
<dbReference type="Gene3D" id="1.10.287.950">
    <property type="entry name" value="Methyl-accepting chemotaxis protein"/>
    <property type="match status" value="1"/>
</dbReference>
<evidence type="ECO:0000313" key="42">
    <source>
        <dbReference type="EMBL" id="EDG8426031.1"/>
    </source>
</evidence>
<dbReference type="Gene3D" id="1.20.120.30">
    <property type="entry name" value="Aspartate receptor, ligand-binding domain"/>
    <property type="match status" value="1"/>
</dbReference>
<comment type="caution">
    <text evidence="24">The sequence shown here is derived from an EMBL/GenBank/DDBJ whole genome shotgun (WGS) entry which is preliminary data.</text>
</comment>
<dbReference type="Proteomes" id="UP000365067">
    <property type="component" value="Unassembled WGS sequence"/>
</dbReference>
<reference evidence="24" key="2">
    <citation type="submission" date="2018-12" db="EMBL/GenBank/DDBJ databases">
        <authorList>
            <consortium name="NARMS: The National Antimicrobial Resistance Monitoring System"/>
        </authorList>
    </citation>
    <scope>NUCLEOTIDE SEQUENCE</scope>
    <source>
        <strain evidence="31">CVM N41920</strain>
        <strain evidence="27">CVM N54726</strain>
        <strain evidence="30">CVM N57958F</strain>
        <strain evidence="32">FSIS11808073</strain>
        <strain evidence="24">FSIS11816699</strain>
        <strain evidence="26">FSIS11918308</strain>
    </source>
</reference>
<dbReference type="PANTHER" id="PTHR43531">
    <property type="entry name" value="PROTEIN ICFG"/>
    <property type="match status" value="1"/>
</dbReference>
<dbReference type="Pfam" id="PF02203">
    <property type="entry name" value="TarH"/>
    <property type="match status" value="1"/>
</dbReference>
<dbReference type="PANTHER" id="PTHR43531:SF14">
    <property type="entry name" value="METHYL-ACCEPTING CHEMOTAXIS PROTEIN I-RELATED"/>
    <property type="match status" value="1"/>
</dbReference>
<dbReference type="Proteomes" id="UP000839705">
    <property type="component" value="Unassembled WGS sequence"/>
</dbReference>
<evidence type="ECO:0000313" key="37">
    <source>
        <dbReference type="EMBL" id="ECV3653793.1"/>
    </source>
</evidence>
<evidence type="ECO:0000313" key="29">
    <source>
        <dbReference type="EMBL" id="ECT0511367.1"/>
    </source>
</evidence>
<dbReference type="RefSeq" id="WP_000259343.1">
    <property type="nucleotide sequence ID" value="NZ_JACHSO010000028.1"/>
</dbReference>
<evidence type="ECO:0000256" key="7">
    <source>
        <dbReference type="ARBA" id="ARBA00022989"/>
    </source>
</evidence>
<evidence type="ECO:0000256" key="12">
    <source>
        <dbReference type="SAM" id="Phobius"/>
    </source>
</evidence>
<evidence type="ECO:0000313" key="36">
    <source>
        <dbReference type="EMBL" id="ECV2449876.1"/>
    </source>
</evidence>
<dbReference type="Pfam" id="PF00672">
    <property type="entry name" value="HAMP"/>
    <property type="match status" value="1"/>
</dbReference>
<keyword evidence="8 12" id="KW-0472">Membrane</keyword>
<dbReference type="EMBL" id="AAKNKF010000027">
    <property type="protein sequence ID" value="ECT6385480.1"/>
    <property type="molecule type" value="Genomic_DNA"/>
</dbReference>
<evidence type="ECO:0000313" key="40">
    <source>
        <dbReference type="EMBL" id="EDG7392413.1"/>
    </source>
</evidence>
<dbReference type="EMBL" id="AAHQMV010000042">
    <property type="protein sequence ID" value="EBZ2434672.1"/>
    <property type="molecule type" value="Genomic_DNA"/>
</dbReference>
<dbReference type="PROSITE" id="PS50885">
    <property type="entry name" value="HAMP"/>
    <property type="match status" value="1"/>
</dbReference>
<evidence type="ECO:0000313" key="39">
    <source>
        <dbReference type="EMBL" id="EDF3875312.1"/>
    </source>
</evidence>
<feature type="transmembrane region" description="Helical" evidence="12">
    <location>
        <begin position="12"/>
        <end position="34"/>
    </location>
</feature>
<dbReference type="SMART" id="SM00304">
    <property type="entry name" value="HAMP"/>
    <property type="match status" value="1"/>
</dbReference>
<dbReference type="GO" id="GO:0004888">
    <property type="term" value="F:transmembrane signaling receptor activity"/>
    <property type="evidence" value="ECO:0007669"/>
    <property type="project" value="InterPro"/>
</dbReference>
<evidence type="ECO:0000313" key="33">
    <source>
        <dbReference type="EMBL" id="ECU1025603.1"/>
    </source>
</evidence>
<dbReference type="PRINTS" id="PR00260">
    <property type="entry name" value="CHEMTRNSDUCR"/>
</dbReference>
<dbReference type="EMBL" id="AAKLFR010000062">
    <property type="protein sequence ID" value="ECS9493959.1"/>
    <property type="molecule type" value="Genomic_DNA"/>
</dbReference>
<dbReference type="GO" id="GO:0007165">
    <property type="term" value="P:signal transduction"/>
    <property type="evidence" value="ECO:0007669"/>
    <property type="project" value="UniProtKB-KW"/>
</dbReference>
<sequence length="546" mass="60890">MVTYLLKKLNLVVIIMSIMLFFLVFQVSTNSILLNSIKNSNFIFSKLMALSDTKSEIYSLNNELSKTRTKLLAIGATVLSNDRNSEEENNVKKQLAHIAKTLQLTSKKWEILKQKHKSDNSFKELDKKFKQLHNSLIELCNFLSAGDIKSAIKQPTQKIQDSFFDSFVIYMGDLNEDLQQQYINQENAYKASLIFFVCFLAISLFFVFFSWYLLKNTLITPLKKLGESISTISSGDLSKNISLEGKNEIAKLARSIELMRVNLVNIVNEIKTYTNHSLSGIGKLSSGNNELAARTEEQASALEETASSMEEISSTVKQNTENVANAASIVLSATNLSRNCGEEVNDVVRLMKDISEYSNKIFEITDVIDSIAFQTNILALNASVEAARAGEQGRGFAVVSGEVRELAQKCTDSAKNIKILIDNTVQKISSGSDMAEKAGNSMLNVVNSIEKINNIISEISIASSEQSKGIEQICTAVNEMDVVTQKNSNLVEQCAKQASSIEMDANELLKMVEHFKTDYVISLTHEKNKHNNTQKVFNNEDNWSSF</sequence>
<evidence type="ECO:0000313" key="16">
    <source>
        <dbReference type="EMBL" id="EBM9689282.1"/>
    </source>
</evidence>
<dbReference type="EMBL" id="AAGEHN010000036">
    <property type="protein sequence ID" value="EBM9689282.1"/>
    <property type="molecule type" value="Genomic_DNA"/>
</dbReference>
<keyword evidence="2" id="KW-1003">Cell membrane</keyword>
<evidence type="ECO:0000313" key="41">
    <source>
        <dbReference type="EMBL" id="EDG8352640.1"/>
    </source>
</evidence>
<evidence type="ECO:0000313" key="20">
    <source>
        <dbReference type="EMBL" id="EBW5970555.1"/>
    </source>
</evidence>
<feature type="domain" description="Methyl-accepting transducer" evidence="13">
    <location>
        <begin position="273"/>
        <end position="502"/>
    </location>
</feature>
<evidence type="ECO:0000313" key="26">
    <source>
        <dbReference type="EMBL" id="ECB8231167.1"/>
    </source>
</evidence>
<dbReference type="GO" id="GO:0005886">
    <property type="term" value="C:plasma membrane"/>
    <property type="evidence" value="ECO:0007669"/>
    <property type="project" value="UniProtKB-SubCell"/>
</dbReference>
<evidence type="ECO:0000256" key="9">
    <source>
        <dbReference type="ARBA" id="ARBA00023224"/>
    </source>
</evidence>
<dbReference type="EMBL" id="AAKRLS010000032">
    <property type="protein sequence ID" value="ECU9200360.1"/>
    <property type="molecule type" value="Genomic_DNA"/>
</dbReference>
<keyword evidence="7 12" id="KW-1133">Transmembrane helix</keyword>
<dbReference type="InterPro" id="IPR051310">
    <property type="entry name" value="MCP_chemotaxis"/>
</dbReference>
<evidence type="ECO:0000313" key="43">
    <source>
        <dbReference type="Proteomes" id="UP000365067"/>
    </source>
</evidence>
<organism evidence="24">
    <name type="scientific">Salmonella enterica subsp. enterica serovar Kentucky</name>
    <dbReference type="NCBI Taxonomy" id="192955"/>
    <lineage>
        <taxon>Bacteria</taxon>
        <taxon>Pseudomonadati</taxon>
        <taxon>Pseudomonadota</taxon>
        <taxon>Gammaproteobacteria</taxon>
        <taxon>Enterobacterales</taxon>
        <taxon>Enterobacteriaceae</taxon>
        <taxon>Salmonella</taxon>
    </lineage>
</organism>
<keyword evidence="3" id="KW-0488">Methylation</keyword>
<dbReference type="InterPro" id="IPR035440">
    <property type="entry name" value="4HB_MCP_dom_sf"/>
</dbReference>
<dbReference type="EMBL" id="AAHJMM010000032">
    <property type="protein sequence ID" value="EBW8726742.1"/>
    <property type="molecule type" value="Genomic_DNA"/>
</dbReference>
<feature type="transmembrane region" description="Helical" evidence="12">
    <location>
        <begin position="193"/>
        <end position="214"/>
    </location>
</feature>
<keyword evidence="6 12" id="KW-0812">Transmembrane</keyword>
<evidence type="ECO:0000256" key="11">
    <source>
        <dbReference type="PROSITE-ProRule" id="PRU00284"/>
    </source>
</evidence>
<gene>
    <name evidence="30" type="ORF">A3179_24140</name>
    <name evidence="31" type="ORF">A9W12_23590</name>
    <name evidence="29" type="ORF">ACY89_24470</name>
    <name evidence="38" type="ORF">AKH67_23615</name>
    <name evidence="27" type="ORF">APO12_23835</name>
    <name evidence="17" type="ORF">ASH16_24370</name>
    <name evidence="19" type="ORF">AUA60_24280</name>
    <name evidence="20" type="ORF">AUB25_24485</name>
    <name evidence="39" type="ORF">B0D29_24770</name>
    <name evidence="40" type="ORF">B9R05_23265</name>
    <name evidence="21" type="ORF">BGH80_23870</name>
    <name evidence="32" type="ORF">C6752_25645</name>
    <name evidence="41" type="ORF">CAH52_23760</name>
    <name evidence="42" type="ORF">CAH86_24030</name>
    <name evidence="34" type="ORF">CIR65_24060</name>
    <name evidence="35" type="ORF">D3E07_25035</name>
    <name evidence="22" type="ORF">D9A38_24515</name>
    <name evidence="23" type="ORF">D9U58_23655</name>
    <name evidence="28" type="ORF">DM626_24910</name>
    <name evidence="33" type="ORF">DM640_24650</name>
    <name evidence="37" type="ORF">DN913_24645</name>
    <name evidence="36" type="ORF">DS150_25070</name>
    <name evidence="26" type="ORF">E2A04_24850</name>
    <name evidence="15" type="ORF">E2K49_24345</name>
    <name evidence="18" type="ORF">E3B48_24485</name>
    <name evidence="24" type="ORF">ELM42_24770</name>
    <name evidence="25" type="ORF">ESI84_24785</name>
    <name evidence="16" type="ORF">GL28_23445</name>
</gene>
<evidence type="ECO:0000313" key="31">
    <source>
        <dbReference type="EMBL" id="ECT7071195.1"/>
    </source>
</evidence>
<dbReference type="EMBL" id="AAKNQD010000135">
    <property type="protein sequence ID" value="ECT7071195.1"/>
    <property type="molecule type" value="Genomic_DNA"/>
</dbReference>
<evidence type="ECO:0000256" key="10">
    <source>
        <dbReference type="ARBA" id="ARBA00029447"/>
    </source>
</evidence>
<dbReference type="GO" id="GO:0006935">
    <property type="term" value="P:chemotaxis"/>
    <property type="evidence" value="ECO:0007669"/>
    <property type="project" value="UniProtKB-KW"/>
</dbReference>
<evidence type="ECO:0000256" key="2">
    <source>
        <dbReference type="ARBA" id="ARBA00022475"/>
    </source>
</evidence>
<evidence type="ECO:0000256" key="6">
    <source>
        <dbReference type="ARBA" id="ARBA00022692"/>
    </source>
</evidence>
<dbReference type="CDD" id="cd06225">
    <property type="entry name" value="HAMP"/>
    <property type="match status" value="1"/>
</dbReference>
<dbReference type="EMBL" id="AAGHTB010000084">
    <property type="protein sequence ID" value="EBO2052184.1"/>
    <property type="molecule type" value="Genomic_DNA"/>
</dbReference>
<evidence type="ECO:0000313" key="28">
    <source>
        <dbReference type="EMBL" id="ECS9493959.1"/>
    </source>
</evidence>
<evidence type="ECO:0000313" key="17">
    <source>
        <dbReference type="EMBL" id="EBN3586046.1"/>
    </source>
</evidence>
<evidence type="ECO:0000313" key="18">
    <source>
        <dbReference type="EMBL" id="EBO2052184.1"/>
    </source>
</evidence>
<dbReference type="EMBL" id="AAMFMX010000053">
    <property type="protein sequence ID" value="EDG8426031.1"/>
    <property type="molecule type" value="Genomic_DNA"/>
</dbReference>
<dbReference type="EMBL" id="AAHULV010000076">
    <property type="protein sequence ID" value="ECA4917925.1"/>
    <property type="molecule type" value="Genomic_DNA"/>
</dbReference>
<evidence type="ECO:0000256" key="4">
    <source>
        <dbReference type="ARBA" id="ARBA00022500"/>
    </source>
</evidence>
<dbReference type="SUPFAM" id="SSF58104">
    <property type="entry name" value="Methyl-accepting chemotaxis protein (MCP) signaling domain"/>
    <property type="match status" value="1"/>
</dbReference>